<dbReference type="InterPro" id="IPR036866">
    <property type="entry name" value="RibonucZ/Hydroxyglut_hydro"/>
</dbReference>
<reference evidence="2 3" key="1">
    <citation type="journal article" date="2019" name="Genome Biol. Evol.">
        <title>Genomic Plasticity Mediated by Transposable Elements in the Plant Pathogenic Fungus Colletotrichum higginsianum.</title>
        <authorList>
            <person name="Tsushima A."/>
            <person name="Gan P."/>
            <person name="Kumakura N."/>
            <person name="Narusaka M."/>
            <person name="Takano Y."/>
            <person name="Narusaka Y."/>
            <person name="Shirasu K."/>
        </authorList>
    </citation>
    <scope>NUCLEOTIDE SEQUENCE [LARGE SCALE GENOMIC DNA]</scope>
    <source>
        <strain evidence="2 3">MAFF305635-RFP</strain>
    </source>
</reference>
<feature type="chain" id="PRO_5020533249" evidence="1">
    <location>
        <begin position="22"/>
        <end position="475"/>
    </location>
</feature>
<dbReference type="AlphaFoldDB" id="A0A4T0W9G9"/>
<dbReference type="EMBL" id="MWPZ01000003">
    <property type="protein sequence ID" value="TID02060.1"/>
    <property type="molecule type" value="Genomic_DNA"/>
</dbReference>
<proteinExistence type="predicted"/>
<evidence type="ECO:0000256" key="1">
    <source>
        <dbReference type="SAM" id="SignalP"/>
    </source>
</evidence>
<protein>
    <submittedName>
        <fullName evidence="2">Uncharacterized protein</fullName>
    </submittedName>
</protein>
<organism evidence="2 3">
    <name type="scientific">Colletotrichum higginsianum</name>
    <dbReference type="NCBI Taxonomy" id="80884"/>
    <lineage>
        <taxon>Eukaryota</taxon>
        <taxon>Fungi</taxon>
        <taxon>Dikarya</taxon>
        <taxon>Ascomycota</taxon>
        <taxon>Pezizomycotina</taxon>
        <taxon>Sordariomycetes</taxon>
        <taxon>Hypocreomycetidae</taxon>
        <taxon>Glomerellales</taxon>
        <taxon>Glomerellaceae</taxon>
        <taxon>Colletotrichum</taxon>
        <taxon>Colletotrichum destructivum species complex</taxon>
    </lineage>
</organism>
<dbReference type="PANTHER" id="PTHR36142:SF2">
    <property type="entry name" value="METALLO-HYDROLASE_OXIDOREDUCTASE SUPERFAMILY PROTEIN"/>
    <property type="match status" value="1"/>
</dbReference>
<name>A0A4T0W9G9_9PEZI</name>
<accession>A0A4T0W9G9</accession>
<dbReference type="PANTHER" id="PTHR36142">
    <property type="entry name" value="METALLO-HYDROLASE/OXIDOREDUCTASE SUPERFAMILY PROTEIN"/>
    <property type="match status" value="1"/>
</dbReference>
<evidence type="ECO:0000313" key="3">
    <source>
        <dbReference type="Proteomes" id="UP000305883"/>
    </source>
</evidence>
<dbReference type="OrthoDB" id="9971601at2759"/>
<dbReference type="Gene3D" id="3.60.15.10">
    <property type="entry name" value="Ribonuclease Z/Hydroxyacylglutathione hydrolase-like"/>
    <property type="match status" value="1"/>
</dbReference>
<evidence type="ECO:0000313" key="2">
    <source>
        <dbReference type="EMBL" id="TID02060.1"/>
    </source>
</evidence>
<comment type="caution">
    <text evidence="2">The sequence shown here is derived from an EMBL/GenBank/DDBJ whole genome shotgun (WGS) entry which is preliminary data.</text>
</comment>
<sequence length="475" mass="51237">MQFFKAIISLASLAAAAPAAGDALAVEPRQTTPTTPCGKRADGTNIEPWWIPANSAPGPGGWSCAHVNGHGVCDEYEYTTTPPFWQGTQTPPGCVPKSPTSTFSFTALVTGNSNFHVSHVQVRSTSDDYGSVMATLDSASPTSTATPSHTIKIKISDRAAWIKALSAQRPVLIHLNADTSWLIQLPYPPSTSAPPDRKRFNILLDPWLQGSQTDVASWFSTQWHVVEPSVKTMDQLNALLAGLEAGSGEPRVTDKSYIDAVVISHEFTDHCHQATLEELPASTPVCATDKAAKLIRSWKHFDSVSTIPDFLSSRKDWKDESSSSRLPPWVGIERVTTPGNAMNFHSAVMVAFDLGKTEAILYSPHGIRAADLACVRDSGFSTLALLHGLHDVRIWMTKQLNLGAANGVRAVAETGAKYWVATHDEAKRGAGLVAPLLLRKDTLKEAVEAETKRAAGKVPEYHFVELGSGDGLLLE</sequence>
<keyword evidence="1" id="KW-0732">Signal</keyword>
<feature type="signal peptide" evidence="1">
    <location>
        <begin position="1"/>
        <end position="21"/>
    </location>
</feature>
<gene>
    <name evidence="2" type="ORF">CH35J_004624</name>
</gene>
<dbReference type="Proteomes" id="UP000305883">
    <property type="component" value="Unassembled WGS sequence"/>
</dbReference>